<feature type="domain" description="Major facilitator superfamily (MFS) profile" evidence="6">
    <location>
        <begin position="1"/>
        <end position="228"/>
    </location>
</feature>
<dbReference type="InterPro" id="IPR020846">
    <property type="entry name" value="MFS_dom"/>
</dbReference>
<keyword evidence="3 5" id="KW-1133">Transmembrane helix</keyword>
<dbReference type="SUPFAM" id="SSF103473">
    <property type="entry name" value="MFS general substrate transporter"/>
    <property type="match status" value="1"/>
</dbReference>
<evidence type="ECO:0000256" key="1">
    <source>
        <dbReference type="ARBA" id="ARBA00004127"/>
    </source>
</evidence>
<dbReference type="Gene3D" id="1.20.1250.20">
    <property type="entry name" value="MFS general substrate transporter like domains"/>
    <property type="match status" value="1"/>
</dbReference>
<keyword evidence="4 5" id="KW-0472">Membrane</keyword>
<evidence type="ECO:0000256" key="5">
    <source>
        <dbReference type="SAM" id="Phobius"/>
    </source>
</evidence>
<dbReference type="AlphaFoldDB" id="A0A8S3RUY5"/>
<sequence>MELDNSRLCKKVFLWDYELLSSNNWSSSVRTIMSLVGMDDNFQQMLKCDINTVRNNLMDICATKWHTNLSNFLKLGLITSSQSIAYAISKFVCGILADVVSPKALNSGGLILSGITAISFTGFNSTIVLCFWWFLNGLSQGAGWPAAAVILKQWCPPTIFGTVWSILSTSMNIAGTFGPLITATFIASIGWRESMRLAGKNLSFHKLIYMIYTTCKNMINTLTWTQIF</sequence>
<dbReference type="Pfam" id="PF07690">
    <property type="entry name" value="MFS_1"/>
    <property type="match status" value="1"/>
</dbReference>
<feature type="transmembrane region" description="Helical" evidence="5">
    <location>
        <begin position="110"/>
        <end position="135"/>
    </location>
</feature>
<dbReference type="GO" id="GO:0061513">
    <property type="term" value="F:glucose 6-phosphate:phosphate antiporter activity"/>
    <property type="evidence" value="ECO:0007669"/>
    <property type="project" value="TreeGrafter"/>
</dbReference>
<name>A0A8S3RUY5_MYTED</name>
<keyword evidence="8" id="KW-1185">Reference proteome</keyword>
<dbReference type="GO" id="GO:0005789">
    <property type="term" value="C:endoplasmic reticulum membrane"/>
    <property type="evidence" value="ECO:0007669"/>
    <property type="project" value="TreeGrafter"/>
</dbReference>
<gene>
    <name evidence="7" type="ORF">MEDL_24591</name>
</gene>
<keyword evidence="2 5" id="KW-0812">Transmembrane</keyword>
<protein>
    <submittedName>
        <fullName evidence="7">SLC37A4</fullName>
    </submittedName>
</protein>
<dbReference type="InterPro" id="IPR051337">
    <property type="entry name" value="OPA_Antiporter"/>
</dbReference>
<organism evidence="7 8">
    <name type="scientific">Mytilus edulis</name>
    <name type="common">Blue mussel</name>
    <dbReference type="NCBI Taxonomy" id="6550"/>
    <lineage>
        <taxon>Eukaryota</taxon>
        <taxon>Metazoa</taxon>
        <taxon>Spiralia</taxon>
        <taxon>Lophotrochozoa</taxon>
        <taxon>Mollusca</taxon>
        <taxon>Bivalvia</taxon>
        <taxon>Autobranchia</taxon>
        <taxon>Pteriomorphia</taxon>
        <taxon>Mytilida</taxon>
        <taxon>Mytiloidea</taxon>
        <taxon>Mytilidae</taxon>
        <taxon>Mytilinae</taxon>
        <taxon>Mytilus</taxon>
    </lineage>
</organism>
<dbReference type="PANTHER" id="PTHR43826:SF3">
    <property type="entry name" value="GLUCOSE-6-PHOSPHATE EXCHANGER SLC37A4"/>
    <property type="match status" value="1"/>
</dbReference>
<feature type="transmembrane region" description="Helical" evidence="5">
    <location>
        <begin position="173"/>
        <end position="191"/>
    </location>
</feature>
<evidence type="ECO:0000256" key="2">
    <source>
        <dbReference type="ARBA" id="ARBA00022692"/>
    </source>
</evidence>
<evidence type="ECO:0000256" key="4">
    <source>
        <dbReference type="ARBA" id="ARBA00023136"/>
    </source>
</evidence>
<accession>A0A8S3RUY5</accession>
<proteinExistence type="predicted"/>
<dbReference type="PROSITE" id="PS50850">
    <property type="entry name" value="MFS"/>
    <property type="match status" value="1"/>
</dbReference>
<dbReference type="InterPro" id="IPR011701">
    <property type="entry name" value="MFS"/>
</dbReference>
<evidence type="ECO:0000313" key="8">
    <source>
        <dbReference type="Proteomes" id="UP000683360"/>
    </source>
</evidence>
<reference evidence="7" key="1">
    <citation type="submission" date="2021-03" db="EMBL/GenBank/DDBJ databases">
        <authorList>
            <person name="Bekaert M."/>
        </authorList>
    </citation>
    <scope>NUCLEOTIDE SEQUENCE</scope>
</reference>
<evidence type="ECO:0000313" key="7">
    <source>
        <dbReference type="EMBL" id="CAG2210522.1"/>
    </source>
</evidence>
<dbReference type="EMBL" id="CAJPWZ010001236">
    <property type="protein sequence ID" value="CAG2210522.1"/>
    <property type="molecule type" value="Genomic_DNA"/>
</dbReference>
<dbReference type="PANTHER" id="PTHR43826">
    <property type="entry name" value="GLUCOSE-6-PHOSPHATE EXCHANGER SLC37A4"/>
    <property type="match status" value="1"/>
</dbReference>
<comment type="subcellular location">
    <subcellularLocation>
        <location evidence="1">Endomembrane system</location>
        <topology evidence="1">Multi-pass membrane protein</topology>
    </subcellularLocation>
</comment>
<dbReference type="Proteomes" id="UP000683360">
    <property type="component" value="Unassembled WGS sequence"/>
</dbReference>
<evidence type="ECO:0000256" key="3">
    <source>
        <dbReference type="ARBA" id="ARBA00022989"/>
    </source>
</evidence>
<dbReference type="InterPro" id="IPR036259">
    <property type="entry name" value="MFS_trans_sf"/>
</dbReference>
<dbReference type="GO" id="GO:0035435">
    <property type="term" value="P:phosphate ion transmembrane transport"/>
    <property type="evidence" value="ECO:0007669"/>
    <property type="project" value="TreeGrafter"/>
</dbReference>
<comment type="caution">
    <text evidence="7">The sequence shown here is derived from an EMBL/GenBank/DDBJ whole genome shotgun (WGS) entry which is preliminary data.</text>
</comment>
<dbReference type="OrthoDB" id="6084664at2759"/>
<evidence type="ECO:0000259" key="6">
    <source>
        <dbReference type="PROSITE" id="PS50850"/>
    </source>
</evidence>